<dbReference type="RefSeq" id="WP_068516466.1">
    <property type="nucleotide sequence ID" value="NZ_AP014945.1"/>
</dbReference>
<sequence>MQRLPLTYIRPGMKTFEEVVDPSGRVLCGKGVVITEDMLKRFQELGVSYVTVEGTPVVLPWEKTLEEELKELEARFEGIEEENLLQIKELIKELLFEKFKFSRPE</sequence>
<dbReference type="OrthoDB" id="9799356at2"/>
<feature type="coiled-coil region" evidence="1">
    <location>
        <begin position="62"/>
        <end position="89"/>
    </location>
</feature>
<evidence type="ECO:0000313" key="3">
    <source>
        <dbReference type="Proteomes" id="UP000068196"/>
    </source>
</evidence>
<dbReference type="EMBL" id="AP014945">
    <property type="protein sequence ID" value="BAU24172.1"/>
    <property type="molecule type" value="Genomic_DNA"/>
</dbReference>
<keyword evidence="1" id="KW-0175">Coiled coil</keyword>
<dbReference type="KEGG" id="cthi:THC_1813"/>
<proteinExistence type="predicted"/>
<dbReference type="PATRIC" id="fig|1653476.3.peg.1889"/>
<gene>
    <name evidence="2" type="ORF">THC_1813</name>
</gene>
<name>A0A0U5AJT9_9BACT</name>
<protein>
    <submittedName>
        <fullName evidence="2">Uncharacterized protein</fullName>
    </submittedName>
</protein>
<accession>A0A0U5AJT9</accession>
<evidence type="ECO:0000313" key="2">
    <source>
        <dbReference type="EMBL" id="BAU24172.1"/>
    </source>
</evidence>
<organism evidence="2 3">
    <name type="scientific">Caldimicrobium thiodismutans</name>
    <dbReference type="NCBI Taxonomy" id="1653476"/>
    <lineage>
        <taxon>Bacteria</taxon>
        <taxon>Pseudomonadati</taxon>
        <taxon>Thermodesulfobacteriota</taxon>
        <taxon>Thermodesulfobacteria</taxon>
        <taxon>Thermodesulfobacteriales</taxon>
        <taxon>Thermodesulfobacteriaceae</taxon>
        <taxon>Caldimicrobium</taxon>
    </lineage>
</organism>
<dbReference type="AlphaFoldDB" id="A0A0U5AJT9"/>
<dbReference type="Proteomes" id="UP000068196">
    <property type="component" value="Chromosome"/>
</dbReference>
<keyword evidence="3" id="KW-1185">Reference proteome</keyword>
<reference evidence="2 3" key="1">
    <citation type="journal article" date="2016" name="Int. J. Syst. Evol. Microbiol.">
        <title>Caldimicrobium thiodismutans sp. nov., a sulfur-disproportionating bacterium isolated from a hot spring, and emended description of the genus Caldimicrobium.</title>
        <authorList>
            <person name="Kojima H."/>
            <person name="Umezawa K."/>
            <person name="Fukui M."/>
        </authorList>
    </citation>
    <scope>NUCLEOTIDE SEQUENCE [LARGE SCALE GENOMIC DNA]</scope>
    <source>
        <strain evidence="2 3">TF1</strain>
    </source>
</reference>
<dbReference type="STRING" id="1653476.THC_1813"/>
<reference evidence="3" key="2">
    <citation type="journal article" date="2016" name="Int. J. Syst. Evol. Microbiol.">
        <title>Caldimicrobium thiodismutans sp. nov., a sulfur-disproportionating bacterium isolated from a hot spring.</title>
        <authorList>
            <person name="Kojima H."/>
            <person name="Umezawa K."/>
            <person name="Fukui M."/>
        </authorList>
    </citation>
    <scope>NUCLEOTIDE SEQUENCE [LARGE SCALE GENOMIC DNA]</scope>
    <source>
        <strain evidence="3">TF1</strain>
    </source>
</reference>
<evidence type="ECO:0000256" key="1">
    <source>
        <dbReference type="SAM" id="Coils"/>
    </source>
</evidence>